<dbReference type="HOGENOM" id="CLU_1984788_0_0_1"/>
<sequence>MCNVASTYEATQLPLCPLSTSLGDDIGHKNPTPYRSAVPSHATYATSTNYRSRIATNPLTDMWAGNPHPGPHVSNRSPSHRHKISSSPFRFIFPRLLPLHCFFSQALFDSHVLTSTTQQLETGGGD</sequence>
<evidence type="ECO:0000313" key="2">
    <source>
        <dbReference type="Proteomes" id="UP000032180"/>
    </source>
</evidence>
<accession>A0A0D9VHW1</accession>
<reference evidence="2" key="2">
    <citation type="submission" date="2013-12" db="EMBL/GenBank/DDBJ databases">
        <authorList>
            <person name="Yu Y."/>
            <person name="Lee S."/>
            <person name="de Baynast K."/>
            <person name="Wissotski M."/>
            <person name="Liu L."/>
            <person name="Talag J."/>
            <person name="Goicoechea J."/>
            <person name="Angelova A."/>
            <person name="Jetty R."/>
            <person name="Kudrna D."/>
            <person name="Golser W."/>
            <person name="Rivera L."/>
            <person name="Zhang J."/>
            <person name="Wing R."/>
        </authorList>
    </citation>
    <scope>NUCLEOTIDE SEQUENCE</scope>
</reference>
<reference evidence="1" key="3">
    <citation type="submission" date="2015-04" db="UniProtKB">
        <authorList>
            <consortium name="EnsemblPlants"/>
        </authorList>
    </citation>
    <scope>IDENTIFICATION</scope>
</reference>
<protein>
    <submittedName>
        <fullName evidence="1">Uncharacterized protein</fullName>
    </submittedName>
</protein>
<reference evidence="1 2" key="1">
    <citation type="submission" date="2012-08" db="EMBL/GenBank/DDBJ databases">
        <title>Oryza genome evolution.</title>
        <authorList>
            <person name="Wing R.A."/>
        </authorList>
    </citation>
    <scope>NUCLEOTIDE SEQUENCE</scope>
</reference>
<organism evidence="1 2">
    <name type="scientific">Leersia perrieri</name>
    <dbReference type="NCBI Taxonomy" id="77586"/>
    <lineage>
        <taxon>Eukaryota</taxon>
        <taxon>Viridiplantae</taxon>
        <taxon>Streptophyta</taxon>
        <taxon>Embryophyta</taxon>
        <taxon>Tracheophyta</taxon>
        <taxon>Spermatophyta</taxon>
        <taxon>Magnoliopsida</taxon>
        <taxon>Liliopsida</taxon>
        <taxon>Poales</taxon>
        <taxon>Poaceae</taxon>
        <taxon>BOP clade</taxon>
        <taxon>Oryzoideae</taxon>
        <taxon>Oryzeae</taxon>
        <taxon>Oryzinae</taxon>
        <taxon>Leersia</taxon>
    </lineage>
</organism>
<keyword evidence="2" id="KW-1185">Reference proteome</keyword>
<dbReference type="EnsemblPlants" id="LPERR02G18680.1">
    <property type="protein sequence ID" value="LPERR02G18680.1"/>
    <property type="gene ID" value="LPERR02G18680"/>
</dbReference>
<name>A0A0D9VHW1_9ORYZ</name>
<proteinExistence type="predicted"/>
<dbReference type="Gramene" id="LPERR02G18680.1">
    <property type="protein sequence ID" value="LPERR02G18680.1"/>
    <property type="gene ID" value="LPERR02G18680"/>
</dbReference>
<dbReference type="AlphaFoldDB" id="A0A0D9VHW1"/>
<evidence type="ECO:0000313" key="1">
    <source>
        <dbReference type="EnsemblPlants" id="LPERR02G18680.1"/>
    </source>
</evidence>
<dbReference type="Proteomes" id="UP000032180">
    <property type="component" value="Chromosome 2"/>
</dbReference>